<organism evidence="2 3">
    <name type="scientific">Trifolium medium</name>
    <dbReference type="NCBI Taxonomy" id="97028"/>
    <lineage>
        <taxon>Eukaryota</taxon>
        <taxon>Viridiplantae</taxon>
        <taxon>Streptophyta</taxon>
        <taxon>Embryophyta</taxon>
        <taxon>Tracheophyta</taxon>
        <taxon>Spermatophyta</taxon>
        <taxon>Magnoliopsida</taxon>
        <taxon>eudicotyledons</taxon>
        <taxon>Gunneridae</taxon>
        <taxon>Pentapetalae</taxon>
        <taxon>rosids</taxon>
        <taxon>fabids</taxon>
        <taxon>Fabales</taxon>
        <taxon>Fabaceae</taxon>
        <taxon>Papilionoideae</taxon>
        <taxon>50 kb inversion clade</taxon>
        <taxon>NPAAA clade</taxon>
        <taxon>Hologalegina</taxon>
        <taxon>IRL clade</taxon>
        <taxon>Trifolieae</taxon>
        <taxon>Trifolium</taxon>
    </lineage>
</organism>
<accession>A0A392WD21</accession>
<evidence type="ECO:0000313" key="3">
    <source>
        <dbReference type="Proteomes" id="UP000265520"/>
    </source>
</evidence>
<keyword evidence="3" id="KW-1185">Reference proteome</keyword>
<reference evidence="2 3" key="1">
    <citation type="journal article" date="2018" name="Front. Plant Sci.">
        <title>Red Clover (Trifolium pratense) and Zigzag Clover (T. medium) - A Picture of Genomic Similarities and Differences.</title>
        <authorList>
            <person name="Dluhosova J."/>
            <person name="Istvanek J."/>
            <person name="Nedelnik J."/>
            <person name="Repkova J."/>
        </authorList>
    </citation>
    <scope>NUCLEOTIDE SEQUENCE [LARGE SCALE GENOMIC DNA]</scope>
    <source>
        <strain evidence="3">cv. 10/8</strain>
        <tissue evidence="2">Leaf</tissue>
    </source>
</reference>
<evidence type="ECO:0000256" key="1">
    <source>
        <dbReference type="SAM" id="MobiDB-lite"/>
    </source>
</evidence>
<sequence>MVGEVVGGGPHRSNNSPLRCSGEVAAVRGRRSSGKMVADGGPHYG</sequence>
<feature type="non-terminal residue" evidence="2">
    <location>
        <position position="45"/>
    </location>
</feature>
<comment type="caution">
    <text evidence="2">The sequence shown here is derived from an EMBL/GenBank/DDBJ whole genome shotgun (WGS) entry which is preliminary data.</text>
</comment>
<proteinExistence type="predicted"/>
<feature type="region of interest" description="Disordered" evidence="1">
    <location>
        <begin position="1"/>
        <end position="45"/>
    </location>
</feature>
<dbReference type="AlphaFoldDB" id="A0A392WD21"/>
<protein>
    <submittedName>
        <fullName evidence="2">Uncharacterized protein</fullName>
    </submittedName>
</protein>
<dbReference type="EMBL" id="LXQA011422186">
    <property type="protein sequence ID" value="MCI96715.1"/>
    <property type="molecule type" value="Genomic_DNA"/>
</dbReference>
<name>A0A392WD21_9FABA</name>
<evidence type="ECO:0000313" key="2">
    <source>
        <dbReference type="EMBL" id="MCI96715.1"/>
    </source>
</evidence>
<dbReference type="Proteomes" id="UP000265520">
    <property type="component" value="Unassembled WGS sequence"/>
</dbReference>
<feature type="compositionally biased region" description="Gly residues" evidence="1">
    <location>
        <begin position="1"/>
        <end position="10"/>
    </location>
</feature>